<organism evidence="2 3">
    <name type="scientific">Daphnia galeata</name>
    <dbReference type="NCBI Taxonomy" id="27404"/>
    <lineage>
        <taxon>Eukaryota</taxon>
        <taxon>Metazoa</taxon>
        <taxon>Ecdysozoa</taxon>
        <taxon>Arthropoda</taxon>
        <taxon>Crustacea</taxon>
        <taxon>Branchiopoda</taxon>
        <taxon>Diplostraca</taxon>
        <taxon>Cladocera</taxon>
        <taxon>Anomopoda</taxon>
        <taxon>Daphniidae</taxon>
        <taxon>Daphnia</taxon>
    </lineage>
</organism>
<sequence length="71" mass="8313">MKKNSSYADNSERESSRRRNSDIFIIDLNVDSFNDIHRIEVQPPSYEYLNEEMPPPDYEEAVKLPPVPSNQ</sequence>
<name>A0A8J2WMA0_9CRUS</name>
<feature type="region of interest" description="Disordered" evidence="1">
    <location>
        <begin position="1"/>
        <end position="21"/>
    </location>
</feature>
<dbReference type="OrthoDB" id="10390066at2759"/>
<dbReference type="EMBL" id="CAKKLH010000314">
    <property type="protein sequence ID" value="CAH0111484.1"/>
    <property type="molecule type" value="Genomic_DNA"/>
</dbReference>
<feature type="region of interest" description="Disordered" evidence="1">
    <location>
        <begin position="50"/>
        <end position="71"/>
    </location>
</feature>
<dbReference type="AlphaFoldDB" id="A0A8J2WMA0"/>
<feature type="compositionally biased region" description="Basic and acidic residues" evidence="1">
    <location>
        <begin position="10"/>
        <end position="21"/>
    </location>
</feature>
<gene>
    <name evidence="2" type="ORF">DGAL_LOCUS15131</name>
</gene>
<evidence type="ECO:0000313" key="2">
    <source>
        <dbReference type="EMBL" id="CAH0111484.1"/>
    </source>
</evidence>
<keyword evidence="3" id="KW-1185">Reference proteome</keyword>
<reference evidence="2" key="1">
    <citation type="submission" date="2021-11" db="EMBL/GenBank/DDBJ databases">
        <authorList>
            <person name="Schell T."/>
        </authorList>
    </citation>
    <scope>NUCLEOTIDE SEQUENCE</scope>
    <source>
        <strain evidence="2">M5</strain>
    </source>
</reference>
<evidence type="ECO:0000313" key="3">
    <source>
        <dbReference type="Proteomes" id="UP000789390"/>
    </source>
</evidence>
<dbReference type="Proteomes" id="UP000789390">
    <property type="component" value="Unassembled WGS sequence"/>
</dbReference>
<accession>A0A8J2WMA0</accession>
<comment type="caution">
    <text evidence="2">The sequence shown here is derived from an EMBL/GenBank/DDBJ whole genome shotgun (WGS) entry which is preliminary data.</text>
</comment>
<proteinExistence type="predicted"/>
<evidence type="ECO:0000256" key="1">
    <source>
        <dbReference type="SAM" id="MobiDB-lite"/>
    </source>
</evidence>
<protein>
    <submittedName>
        <fullName evidence="2">Uncharacterized protein</fullName>
    </submittedName>
</protein>